<dbReference type="Proteomes" id="UP000595091">
    <property type="component" value="Chromosome"/>
</dbReference>
<organism evidence="1 2">
    <name type="scientific">Aerococcus urinaeequi</name>
    <dbReference type="NCBI Taxonomy" id="51665"/>
    <lineage>
        <taxon>Bacteria</taxon>
        <taxon>Bacillati</taxon>
        <taxon>Bacillota</taxon>
        <taxon>Bacilli</taxon>
        <taxon>Lactobacillales</taxon>
        <taxon>Aerococcaceae</taxon>
        <taxon>Aerococcus</taxon>
    </lineage>
</organism>
<dbReference type="RefSeq" id="WP_197559017.1">
    <property type="nucleotide sequence ID" value="NZ_CP063065.1"/>
</dbReference>
<dbReference type="EMBL" id="CP063065">
    <property type="protein sequence ID" value="QOQ79898.1"/>
    <property type="molecule type" value="Genomic_DNA"/>
</dbReference>
<dbReference type="AlphaFoldDB" id="A0A7M1KVH6"/>
<sequence>MIIFDVFSKIDKILISKELKLYIYNLPDDWKDFVKEKIYDELLYRELENNKLKKNGYSEYMIQYDLSFFQRAVANSVPGTDNNNFLSIDSCINLLVDNMICMDLELTSDSDASWAINPFEYRMNEFSHSNRLFNLIQFLRRDMYHTPFNTIYSSEDSFGRVLNDRILFTLFSKLTNKKVKYPDKEELITILRKFGKGLDEFIKTDDDYFKLNYILTSLSSDSNYTYFHYVKSFALLEMMLLKPNQNTREIDRVLVTYLESTYNDSALEVATTLRQMRNKISHGDSKGYNKKAEFFAQKYMKDYYFDYHEFSRGAWILSHTIILLDDLLKEVLSQKMKLIK</sequence>
<proteinExistence type="predicted"/>
<name>A0A7M1KVH6_9LACT</name>
<reference evidence="1 2" key="1">
    <citation type="submission" date="2020-10" db="EMBL/GenBank/DDBJ databases">
        <title>Plasmid carrying two tetracycline resistance determinant.</title>
        <authorList>
            <person name="Yang Q."/>
        </authorList>
    </citation>
    <scope>NUCLEOTIDE SEQUENCE [LARGE SCALE GENOMIC DNA]</scope>
    <source>
        <strain evidence="1 2">T43</strain>
    </source>
</reference>
<protein>
    <submittedName>
        <fullName evidence="1">Uncharacterized protein</fullName>
    </submittedName>
</protein>
<gene>
    <name evidence="1" type="ORF">IMX20_04285</name>
</gene>
<accession>A0A7M1KVH6</accession>
<evidence type="ECO:0000313" key="2">
    <source>
        <dbReference type="Proteomes" id="UP000595091"/>
    </source>
</evidence>
<evidence type="ECO:0000313" key="1">
    <source>
        <dbReference type="EMBL" id="QOQ79898.1"/>
    </source>
</evidence>